<keyword evidence="7 12" id="KW-0997">Cell inner membrane</keyword>
<comment type="caution">
    <text evidence="13">The sequence shown here is derived from an EMBL/GenBank/DDBJ whole genome shotgun (WGS) entry which is preliminary data.</text>
</comment>
<reference evidence="13 14" key="1">
    <citation type="submission" date="2024-04" db="EMBL/GenBank/DDBJ databases">
        <title>Novel species of the genus Ideonella isolated from streams.</title>
        <authorList>
            <person name="Lu H."/>
        </authorList>
    </citation>
    <scope>NUCLEOTIDE SEQUENCE [LARGE SCALE GENOMIC DNA]</scope>
    <source>
        <strain evidence="13 14">DXS22W</strain>
    </source>
</reference>
<gene>
    <name evidence="13" type="primary">ccmD</name>
    <name evidence="13" type="ORF">AACH10_05940</name>
</gene>
<feature type="transmembrane region" description="Helical" evidence="12">
    <location>
        <begin position="15"/>
        <end position="35"/>
    </location>
</feature>
<evidence type="ECO:0000313" key="14">
    <source>
        <dbReference type="Proteomes" id="UP001365405"/>
    </source>
</evidence>
<dbReference type="NCBIfam" id="TIGR03141">
    <property type="entry name" value="cytochro_ccmD"/>
    <property type="match status" value="1"/>
</dbReference>
<dbReference type="RefSeq" id="WP_341409449.1">
    <property type="nucleotide sequence ID" value="NZ_JBBUTH010000003.1"/>
</dbReference>
<evidence type="ECO:0000256" key="7">
    <source>
        <dbReference type="ARBA" id="ARBA00022519"/>
    </source>
</evidence>
<evidence type="ECO:0000256" key="9">
    <source>
        <dbReference type="ARBA" id="ARBA00022748"/>
    </source>
</evidence>
<comment type="function">
    <text evidence="1 12">Required for the export of heme to the periplasm for the biogenesis of c-type cytochromes.</text>
</comment>
<dbReference type="EMBL" id="JBBUTH010000003">
    <property type="protein sequence ID" value="MEK8049769.1"/>
    <property type="molecule type" value="Genomic_DNA"/>
</dbReference>
<dbReference type="Pfam" id="PF04995">
    <property type="entry name" value="CcmD"/>
    <property type="match status" value="1"/>
</dbReference>
<dbReference type="InterPro" id="IPR007078">
    <property type="entry name" value="Haem_export_protD_CcmD"/>
</dbReference>
<evidence type="ECO:0000256" key="8">
    <source>
        <dbReference type="ARBA" id="ARBA00022692"/>
    </source>
</evidence>
<keyword evidence="10 12" id="KW-1133">Transmembrane helix</keyword>
<evidence type="ECO:0000256" key="2">
    <source>
        <dbReference type="ARBA" id="ARBA00004377"/>
    </source>
</evidence>
<proteinExistence type="inferred from homology"/>
<evidence type="ECO:0000256" key="10">
    <source>
        <dbReference type="ARBA" id="ARBA00022989"/>
    </source>
</evidence>
<evidence type="ECO:0000256" key="1">
    <source>
        <dbReference type="ARBA" id="ARBA00002442"/>
    </source>
</evidence>
<protein>
    <recommendedName>
        <fullName evidence="4 12">Heme exporter protein D</fullName>
    </recommendedName>
</protein>
<name>A0ABU9CD07_9BURK</name>
<evidence type="ECO:0000256" key="6">
    <source>
        <dbReference type="ARBA" id="ARBA00022475"/>
    </source>
</evidence>
<evidence type="ECO:0000256" key="12">
    <source>
        <dbReference type="RuleBase" id="RU363101"/>
    </source>
</evidence>
<comment type="similarity">
    <text evidence="3 12">Belongs to the CcmD/CycX/HelD family.</text>
</comment>
<organism evidence="13 14">
    <name type="scientific">Pseudaquabacterium inlustre</name>
    <dbReference type="NCBI Taxonomy" id="2984192"/>
    <lineage>
        <taxon>Bacteria</taxon>
        <taxon>Pseudomonadati</taxon>
        <taxon>Pseudomonadota</taxon>
        <taxon>Betaproteobacteria</taxon>
        <taxon>Burkholderiales</taxon>
        <taxon>Sphaerotilaceae</taxon>
        <taxon>Pseudaquabacterium</taxon>
    </lineage>
</organism>
<keyword evidence="8 12" id="KW-0812">Transmembrane</keyword>
<dbReference type="Proteomes" id="UP001365405">
    <property type="component" value="Unassembled WGS sequence"/>
</dbReference>
<keyword evidence="5 12" id="KW-0813">Transport</keyword>
<sequence length="59" mass="6674">MNWGSWQAFWHMGGYGLYVWSAYGVTALMMVAEVLRVRARLRRAAEAARALALNPEMGE</sequence>
<accession>A0ABU9CD07</accession>
<evidence type="ECO:0000256" key="11">
    <source>
        <dbReference type="ARBA" id="ARBA00023136"/>
    </source>
</evidence>
<keyword evidence="11 12" id="KW-0472">Membrane</keyword>
<evidence type="ECO:0000256" key="4">
    <source>
        <dbReference type="ARBA" id="ARBA00016461"/>
    </source>
</evidence>
<comment type="subcellular location">
    <subcellularLocation>
        <location evidence="2 12">Cell inner membrane</location>
        <topology evidence="2 12">Single-pass membrane protein</topology>
    </subcellularLocation>
</comment>
<keyword evidence="9 12" id="KW-0201">Cytochrome c-type biogenesis</keyword>
<evidence type="ECO:0000256" key="3">
    <source>
        <dbReference type="ARBA" id="ARBA00008741"/>
    </source>
</evidence>
<evidence type="ECO:0000256" key="5">
    <source>
        <dbReference type="ARBA" id="ARBA00022448"/>
    </source>
</evidence>
<keyword evidence="6 12" id="KW-1003">Cell membrane</keyword>
<evidence type="ECO:0000313" key="13">
    <source>
        <dbReference type="EMBL" id="MEK8049769.1"/>
    </source>
</evidence>
<keyword evidence="14" id="KW-1185">Reference proteome</keyword>